<keyword evidence="5" id="KW-1185">Reference proteome</keyword>
<dbReference type="InterPro" id="IPR011152">
    <property type="entry name" value="Pesterase_MJ0912"/>
</dbReference>
<keyword evidence="2" id="KW-0479">Metal-binding</keyword>
<dbReference type="Gene3D" id="3.60.21.10">
    <property type="match status" value="1"/>
</dbReference>
<sequence length="239" mass="27119">MKLAFISDIHGNAIALESVLKDLKKRNVDQIFVLGDICYRGPEPKRALELVQSLNTEVIKGNADEWVVRGVEEGEVPNQALEMMNKERDWTLSQLNEENINYLQNLPQELNLEYGRIKIHAFHATPASLFDVVLPFEEDTVIEDKLMVNSDADIYVYGHIHKPYIRYINGKCVINTGSIGLPFDGLTQSSYLLLNIDEETVQSSIIRVFYDVGSAIAKFNQLDYPNKETMVSILENAKI</sequence>
<dbReference type="Pfam" id="PF12850">
    <property type="entry name" value="Metallophos_2"/>
    <property type="match status" value="1"/>
</dbReference>
<dbReference type="STRING" id="889306.KP78_08390"/>
<dbReference type="NCBIfam" id="TIGR00040">
    <property type="entry name" value="yfcE"/>
    <property type="match status" value="1"/>
</dbReference>
<dbReference type="EC" id="3.1.4.-" evidence="2"/>
<dbReference type="OrthoDB" id="9813918at2"/>
<dbReference type="EMBL" id="JXRP01000009">
    <property type="protein sequence ID" value="KIL49371.1"/>
    <property type="molecule type" value="Genomic_DNA"/>
</dbReference>
<dbReference type="InterPro" id="IPR029052">
    <property type="entry name" value="Metallo-depent_PP-like"/>
</dbReference>
<dbReference type="RefSeq" id="WP_041086502.1">
    <property type="nucleotide sequence ID" value="NZ_JXRP01000009.1"/>
</dbReference>
<dbReference type="PANTHER" id="PTHR42850">
    <property type="entry name" value="METALLOPHOSPHOESTERASE"/>
    <property type="match status" value="1"/>
</dbReference>
<comment type="similarity">
    <text evidence="1 2">Belongs to the metallophosphoesterase superfamily. YfcE family.</text>
</comment>
<comment type="caution">
    <text evidence="4">The sequence shown here is derived from an EMBL/GenBank/DDBJ whole genome shotgun (WGS) entry which is preliminary data.</text>
</comment>
<proteinExistence type="inferred from homology"/>
<protein>
    <recommendedName>
        <fullName evidence="2">Phosphoesterase</fullName>
        <ecNumber evidence="2">3.1.4.-</ecNumber>
    </recommendedName>
</protein>
<dbReference type="GO" id="GO:0046872">
    <property type="term" value="F:metal ion binding"/>
    <property type="evidence" value="ECO:0007669"/>
    <property type="project" value="UniProtKB-KW"/>
</dbReference>
<evidence type="ECO:0000313" key="5">
    <source>
        <dbReference type="Proteomes" id="UP000031938"/>
    </source>
</evidence>
<feature type="domain" description="Calcineurin-like phosphoesterase" evidence="3">
    <location>
        <begin position="1"/>
        <end position="198"/>
    </location>
</feature>
<evidence type="ECO:0000259" key="3">
    <source>
        <dbReference type="Pfam" id="PF12850"/>
    </source>
</evidence>
<gene>
    <name evidence="4" type="ORF">KP78_08390</name>
</gene>
<organism evidence="4 5">
    <name type="scientific">Jeotgalibacillus soli</name>
    <dbReference type="NCBI Taxonomy" id="889306"/>
    <lineage>
        <taxon>Bacteria</taxon>
        <taxon>Bacillati</taxon>
        <taxon>Bacillota</taxon>
        <taxon>Bacilli</taxon>
        <taxon>Bacillales</taxon>
        <taxon>Caryophanaceae</taxon>
        <taxon>Jeotgalibacillus</taxon>
    </lineage>
</organism>
<dbReference type="PATRIC" id="fig|889306.3.peg.842"/>
<comment type="cofactor">
    <cofactor evidence="2">
        <name>a divalent metal cation</name>
        <dbReference type="ChEBI" id="CHEBI:60240"/>
    </cofactor>
</comment>
<dbReference type="SUPFAM" id="SSF56300">
    <property type="entry name" value="Metallo-dependent phosphatases"/>
    <property type="match status" value="1"/>
</dbReference>
<evidence type="ECO:0000256" key="2">
    <source>
        <dbReference type="RuleBase" id="RU362039"/>
    </source>
</evidence>
<dbReference type="InterPro" id="IPR024654">
    <property type="entry name" value="Calcineurin-like_PHP_lpxH"/>
</dbReference>
<dbReference type="InterPro" id="IPR000979">
    <property type="entry name" value="Phosphodiesterase_MJ0936/Vps29"/>
</dbReference>
<accession>A0A0C2VY73</accession>
<dbReference type="GO" id="GO:0016791">
    <property type="term" value="F:phosphatase activity"/>
    <property type="evidence" value="ECO:0007669"/>
    <property type="project" value="TreeGrafter"/>
</dbReference>
<dbReference type="Proteomes" id="UP000031938">
    <property type="component" value="Unassembled WGS sequence"/>
</dbReference>
<dbReference type="AlphaFoldDB" id="A0A0C2VY73"/>
<dbReference type="PIRSF" id="PIRSF000883">
    <property type="entry name" value="Pesterase_MJ0912"/>
    <property type="match status" value="1"/>
</dbReference>
<name>A0A0C2VY73_9BACL</name>
<evidence type="ECO:0000313" key="4">
    <source>
        <dbReference type="EMBL" id="KIL49371.1"/>
    </source>
</evidence>
<dbReference type="PANTHER" id="PTHR42850:SF2">
    <property type="entry name" value="BLL5683 PROTEIN"/>
    <property type="match status" value="1"/>
</dbReference>
<evidence type="ECO:0000256" key="1">
    <source>
        <dbReference type="ARBA" id="ARBA00008950"/>
    </source>
</evidence>
<reference evidence="4 5" key="1">
    <citation type="submission" date="2015-01" db="EMBL/GenBank/DDBJ databases">
        <title>Genome sequencing of Jeotgalibacillus soli.</title>
        <authorList>
            <person name="Goh K.M."/>
            <person name="Chan K.-G."/>
            <person name="Yaakop A.S."/>
            <person name="Ee R."/>
            <person name="Gan H.M."/>
            <person name="Chan C.S."/>
        </authorList>
    </citation>
    <scope>NUCLEOTIDE SEQUENCE [LARGE SCALE GENOMIC DNA]</scope>
    <source>
        <strain evidence="4 5">P9</strain>
    </source>
</reference>
<dbReference type="InterPro" id="IPR050126">
    <property type="entry name" value="Ap4A_hydrolase"/>
</dbReference>
<dbReference type="GO" id="GO:0005737">
    <property type="term" value="C:cytoplasm"/>
    <property type="evidence" value="ECO:0007669"/>
    <property type="project" value="TreeGrafter"/>
</dbReference>